<dbReference type="GO" id="GO:0009639">
    <property type="term" value="P:response to red or far red light"/>
    <property type="evidence" value="ECO:0007669"/>
    <property type="project" value="InterPro"/>
</dbReference>
<dbReference type="InterPro" id="IPR040225">
    <property type="entry name" value="GIL1-like"/>
</dbReference>
<dbReference type="InterPro" id="IPR006943">
    <property type="entry name" value="DUF641_pln"/>
</dbReference>
<feature type="compositionally biased region" description="Acidic residues" evidence="1">
    <location>
        <begin position="44"/>
        <end position="67"/>
    </location>
</feature>
<dbReference type="Pfam" id="PF24994">
    <property type="entry name" value="GIL1_IRKI_C"/>
    <property type="match status" value="1"/>
</dbReference>
<dbReference type="Proteomes" id="UP000027138">
    <property type="component" value="Unassembled WGS sequence"/>
</dbReference>
<dbReference type="Pfam" id="PF04859">
    <property type="entry name" value="DUF641"/>
    <property type="match status" value="1"/>
</dbReference>
<evidence type="ECO:0000313" key="4">
    <source>
        <dbReference type="EMBL" id="KDP46563.1"/>
    </source>
</evidence>
<evidence type="ECO:0000259" key="3">
    <source>
        <dbReference type="Pfam" id="PF24994"/>
    </source>
</evidence>
<evidence type="ECO:0000313" key="5">
    <source>
        <dbReference type="Proteomes" id="UP000027138"/>
    </source>
</evidence>
<protein>
    <submittedName>
        <fullName evidence="4">Uncharacterized protein</fullName>
    </submittedName>
</protein>
<name>A0A067LGT4_JATCU</name>
<organism evidence="4 5">
    <name type="scientific">Jatropha curcas</name>
    <name type="common">Barbados nut</name>
    <dbReference type="NCBI Taxonomy" id="180498"/>
    <lineage>
        <taxon>Eukaryota</taxon>
        <taxon>Viridiplantae</taxon>
        <taxon>Streptophyta</taxon>
        <taxon>Embryophyta</taxon>
        <taxon>Tracheophyta</taxon>
        <taxon>Spermatophyta</taxon>
        <taxon>Magnoliopsida</taxon>
        <taxon>eudicotyledons</taxon>
        <taxon>Gunneridae</taxon>
        <taxon>Pentapetalae</taxon>
        <taxon>rosids</taxon>
        <taxon>fabids</taxon>
        <taxon>Malpighiales</taxon>
        <taxon>Euphorbiaceae</taxon>
        <taxon>Crotonoideae</taxon>
        <taxon>Jatropheae</taxon>
        <taxon>Jatropha</taxon>
    </lineage>
</organism>
<feature type="compositionally biased region" description="Basic residues" evidence="1">
    <location>
        <begin position="218"/>
        <end position="228"/>
    </location>
</feature>
<keyword evidence="5" id="KW-1185">Reference proteome</keyword>
<dbReference type="EMBL" id="KK914217">
    <property type="protein sequence ID" value="KDP46563.1"/>
    <property type="molecule type" value="Genomic_DNA"/>
</dbReference>
<feature type="domain" description="GIL1/IRKI C-terminal" evidence="3">
    <location>
        <begin position="443"/>
        <end position="494"/>
    </location>
</feature>
<feature type="domain" description="DUF641" evidence="2">
    <location>
        <begin position="94"/>
        <end position="216"/>
    </location>
</feature>
<accession>A0A067LGT4</accession>
<sequence>MANKVSNFSDLIQRVAASCLLHPLAAGRQDSGNVTGDERQIYEYETDEQEDLEEEEEEDEGETESVEMGEKKGRVKGWDQEKKSKGGMGAIERVIEMEMLMNEVFDSVSAMKRAYASLQEAHCPWDPDRMRVADVAVVAELRRLGILRERFRRSVSIAGHGGRKRIGGNGEGMGMLREVVAPYEAAVEELKREVKTREVEVENLKEKIKNLSTNSNGKKGRSQSKRKVSCSSQAAQVTVAASPAPDLFEATMNQVKETSKSFTSLLLSLMRAAHWDIAAAVRSIEAATASTDNCIITNTTTIASTIVTHHAKYAVESYISRKIFQGFDHETFYMDGSLSSLLNPDQFRRDCFAQYRDMKGMDPVELLGILPTCHFGKFCFKKYVAIVHPKMEESLFGNLEQRQQVLAGSHPRSQFYGEFLGLAKTIWLLHLLAFSLDPAPSQFEASRGAAFHPQYMESVVKFSGGRIPAGHIVGFPVSPGFKLGSGLVIRARVYLVART</sequence>
<feature type="region of interest" description="Disordered" evidence="1">
    <location>
        <begin position="27"/>
        <end position="83"/>
    </location>
</feature>
<dbReference type="PANTHER" id="PTHR31161">
    <property type="entry name" value="PROTEIN GRAVITROPIC IN THE LIGHT 1"/>
    <property type="match status" value="1"/>
</dbReference>
<dbReference type="InterPro" id="IPR056813">
    <property type="entry name" value="GIL1_IRKI_C"/>
</dbReference>
<reference evidence="4 5" key="1">
    <citation type="journal article" date="2014" name="PLoS ONE">
        <title>Global Analysis of Gene Expression Profiles in Physic Nut (Jatropha curcas L.) Seedlings Exposed to Salt Stress.</title>
        <authorList>
            <person name="Zhang L."/>
            <person name="Zhang C."/>
            <person name="Wu P."/>
            <person name="Chen Y."/>
            <person name="Li M."/>
            <person name="Jiang H."/>
            <person name="Wu G."/>
        </authorList>
    </citation>
    <scope>NUCLEOTIDE SEQUENCE [LARGE SCALE GENOMIC DNA]</scope>
    <source>
        <strain evidence="5">cv. GZQX0401</strain>
        <tissue evidence="4">Young leaves</tissue>
    </source>
</reference>
<gene>
    <name evidence="4" type="ORF">JCGZ_08535</name>
</gene>
<feature type="region of interest" description="Disordered" evidence="1">
    <location>
        <begin position="210"/>
        <end position="229"/>
    </location>
</feature>
<feature type="compositionally biased region" description="Basic and acidic residues" evidence="1">
    <location>
        <begin position="68"/>
        <end position="83"/>
    </location>
</feature>
<dbReference type="STRING" id="180498.A0A067LGT4"/>
<proteinExistence type="predicted"/>
<dbReference type="AlphaFoldDB" id="A0A067LGT4"/>
<evidence type="ECO:0000259" key="2">
    <source>
        <dbReference type="Pfam" id="PF04859"/>
    </source>
</evidence>
<dbReference type="OrthoDB" id="678887at2759"/>
<dbReference type="GO" id="GO:0009959">
    <property type="term" value="P:negative gravitropism"/>
    <property type="evidence" value="ECO:0007669"/>
    <property type="project" value="InterPro"/>
</dbReference>
<dbReference type="KEGG" id="jcu:105631001"/>
<evidence type="ECO:0000256" key="1">
    <source>
        <dbReference type="SAM" id="MobiDB-lite"/>
    </source>
</evidence>